<evidence type="ECO:0000313" key="2">
    <source>
        <dbReference type="EMBL" id="OIW28009.1"/>
    </source>
</evidence>
<feature type="compositionally biased region" description="Polar residues" evidence="1">
    <location>
        <begin position="221"/>
        <end position="233"/>
    </location>
</feature>
<evidence type="ECO:0000313" key="3">
    <source>
        <dbReference type="Proteomes" id="UP000182658"/>
    </source>
</evidence>
<reference evidence="2 3" key="1">
    <citation type="submission" date="2016-10" db="EMBL/GenBank/DDBJ databases">
        <title>Draft genome sequence of Coniochaeta ligniaria NRRL30616, a lignocellulolytic fungus for bioabatement of inhibitors in plant biomass hydrolysates.</title>
        <authorList>
            <consortium name="DOE Joint Genome Institute"/>
            <person name="Jimenez D.J."/>
            <person name="Hector R.E."/>
            <person name="Riley R."/>
            <person name="Sun H."/>
            <person name="Grigoriev I.V."/>
            <person name="Van Elsas J.D."/>
            <person name="Nichols N.N."/>
        </authorList>
    </citation>
    <scope>NUCLEOTIDE SEQUENCE [LARGE SCALE GENOMIC DNA]</scope>
    <source>
        <strain evidence="2 3">NRRL 30616</strain>
    </source>
</reference>
<protein>
    <submittedName>
        <fullName evidence="2">Uncharacterized protein</fullName>
    </submittedName>
</protein>
<sequence>MMAMDRKPNLRVDVRGCSFSSHNGSTSSFCSTPSMYTPTSGRSSPMYPESVTYDPYFSQPSPFNYGFTPASSVESTQYPFSLDLSSSGALLDSAPCTPSRCNNHGNQSMFGQENPMLQFTPPNSNDFMSFHDGFMQTQFDSPVRSVYGPANGLEDTSMWPMLDSSPLQFSEHRGRPASRLSIMTGSSHGRASPFDTGLMSPRQSIDLAQVHQKSAALQRLQRATTRPQPQTASRAKAPREQTIEAPRKTQQRVVRKTKHWCTMGCKERGFSRKEHLTRHINE</sequence>
<dbReference type="OrthoDB" id="5219342at2759"/>
<feature type="compositionally biased region" description="Basic and acidic residues" evidence="1">
    <location>
        <begin position="237"/>
        <end position="247"/>
    </location>
</feature>
<dbReference type="AlphaFoldDB" id="A0A1J7J400"/>
<organism evidence="2 3">
    <name type="scientific">Coniochaeta ligniaria NRRL 30616</name>
    <dbReference type="NCBI Taxonomy" id="1408157"/>
    <lineage>
        <taxon>Eukaryota</taxon>
        <taxon>Fungi</taxon>
        <taxon>Dikarya</taxon>
        <taxon>Ascomycota</taxon>
        <taxon>Pezizomycotina</taxon>
        <taxon>Sordariomycetes</taxon>
        <taxon>Sordariomycetidae</taxon>
        <taxon>Coniochaetales</taxon>
        <taxon>Coniochaetaceae</taxon>
        <taxon>Coniochaeta</taxon>
    </lineage>
</organism>
<dbReference type="Proteomes" id="UP000182658">
    <property type="component" value="Unassembled WGS sequence"/>
</dbReference>
<proteinExistence type="predicted"/>
<name>A0A1J7J400_9PEZI</name>
<gene>
    <name evidence="2" type="ORF">CONLIGDRAFT_458800</name>
</gene>
<accession>A0A1J7J400</accession>
<keyword evidence="3" id="KW-1185">Reference proteome</keyword>
<evidence type="ECO:0000256" key="1">
    <source>
        <dbReference type="SAM" id="MobiDB-lite"/>
    </source>
</evidence>
<dbReference type="EMBL" id="KV875099">
    <property type="protein sequence ID" value="OIW28009.1"/>
    <property type="molecule type" value="Genomic_DNA"/>
</dbReference>
<feature type="region of interest" description="Disordered" evidence="1">
    <location>
        <begin position="217"/>
        <end position="249"/>
    </location>
</feature>
<dbReference type="InParanoid" id="A0A1J7J400"/>